<keyword evidence="3" id="KW-0862">Zinc</keyword>
<keyword evidence="4" id="KW-0482">Metalloprotease</keyword>
<feature type="signal peptide" evidence="5">
    <location>
        <begin position="1"/>
        <end position="20"/>
    </location>
</feature>
<dbReference type="RefSeq" id="WP_139577258.1">
    <property type="nucleotide sequence ID" value="NZ_VDMA02000014.1"/>
</dbReference>
<dbReference type="Proteomes" id="UP000313066">
    <property type="component" value="Unassembled WGS sequence"/>
</dbReference>
<feature type="chain" id="PRO_5039037838" evidence="5">
    <location>
        <begin position="21"/>
        <end position="343"/>
    </location>
</feature>
<evidence type="ECO:0000256" key="4">
    <source>
        <dbReference type="ARBA" id="ARBA00023049"/>
    </source>
</evidence>
<dbReference type="AlphaFoldDB" id="A0A5N6BM94"/>
<evidence type="ECO:0000256" key="3">
    <source>
        <dbReference type="ARBA" id="ARBA00022833"/>
    </source>
</evidence>
<dbReference type="InterPro" id="IPR027268">
    <property type="entry name" value="Peptidase_M4/M1_CTD_sf"/>
</dbReference>
<proteinExistence type="predicted"/>
<dbReference type="Gene3D" id="1.10.390.10">
    <property type="entry name" value="Neutral Protease Domain 2"/>
    <property type="match status" value="1"/>
</dbReference>
<protein>
    <submittedName>
        <fullName evidence="7">Bacillolysin</fullName>
    </submittedName>
</protein>
<gene>
    <name evidence="7" type="ORF">FH610_024915</name>
</gene>
<comment type="caution">
    <text evidence="7">The sequence shown here is derived from an EMBL/GenBank/DDBJ whole genome shotgun (WGS) entry which is preliminary data.</text>
</comment>
<reference evidence="7 8" key="1">
    <citation type="submission" date="2019-10" db="EMBL/GenBank/DDBJ databases">
        <title>Nonomuraea sp. nov., isolated from Phyllanthus amarus.</title>
        <authorList>
            <person name="Klykleung N."/>
            <person name="Tanasupawat S."/>
        </authorList>
    </citation>
    <scope>NUCLEOTIDE SEQUENCE [LARGE SCALE GENOMIC DNA]</scope>
    <source>
        <strain evidence="7 8">CR1-09</strain>
    </source>
</reference>
<evidence type="ECO:0000259" key="6">
    <source>
        <dbReference type="Pfam" id="PF02868"/>
    </source>
</evidence>
<keyword evidence="5" id="KW-0732">Signal</keyword>
<evidence type="ECO:0000256" key="5">
    <source>
        <dbReference type="SAM" id="SignalP"/>
    </source>
</evidence>
<dbReference type="GO" id="GO:0004222">
    <property type="term" value="F:metalloendopeptidase activity"/>
    <property type="evidence" value="ECO:0007669"/>
    <property type="project" value="InterPro"/>
</dbReference>
<evidence type="ECO:0000256" key="2">
    <source>
        <dbReference type="ARBA" id="ARBA00022801"/>
    </source>
</evidence>
<dbReference type="PANTHER" id="PTHR33794:SF1">
    <property type="entry name" value="BACILLOLYSIN"/>
    <property type="match status" value="1"/>
</dbReference>
<feature type="domain" description="Peptidase M4 C-terminal" evidence="6">
    <location>
        <begin position="206"/>
        <end position="342"/>
    </location>
</feature>
<dbReference type="InterPro" id="IPR050728">
    <property type="entry name" value="Zinc_Metalloprotease_M4"/>
</dbReference>
<keyword evidence="2" id="KW-0378">Hydrolase</keyword>
<name>A0A5N6BM94_9ACTN</name>
<organism evidence="7 8">
    <name type="scientific">Microbispora catharanthi</name>
    <dbReference type="NCBI Taxonomy" id="1712871"/>
    <lineage>
        <taxon>Bacteria</taxon>
        <taxon>Bacillati</taxon>
        <taxon>Actinomycetota</taxon>
        <taxon>Actinomycetes</taxon>
        <taxon>Streptosporangiales</taxon>
        <taxon>Streptosporangiaceae</taxon>
        <taxon>Microbispora</taxon>
    </lineage>
</organism>
<keyword evidence="1" id="KW-0645">Protease</keyword>
<evidence type="ECO:0000256" key="1">
    <source>
        <dbReference type="ARBA" id="ARBA00022670"/>
    </source>
</evidence>
<dbReference type="SUPFAM" id="SSF55486">
    <property type="entry name" value="Metalloproteases ('zincins'), catalytic domain"/>
    <property type="match status" value="1"/>
</dbReference>
<keyword evidence="8" id="KW-1185">Reference proteome</keyword>
<accession>A0A5N6BM94</accession>
<dbReference type="PANTHER" id="PTHR33794">
    <property type="entry name" value="BACILLOLYSIN"/>
    <property type="match status" value="1"/>
</dbReference>
<dbReference type="Pfam" id="PF02868">
    <property type="entry name" value="Peptidase_M4_C"/>
    <property type="match status" value="1"/>
</dbReference>
<evidence type="ECO:0000313" key="7">
    <source>
        <dbReference type="EMBL" id="KAB8182181.1"/>
    </source>
</evidence>
<dbReference type="GO" id="GO:0006508">
    <property type="term" value="P:proteolysis"/>
    <property type="evidence" value="ECO:0007669"/>
    <property type="project" value="UniProtKB-KW"/>
</dbReference>
<sequence length="343" mass="36215">MLPKRSAALAAALATAVVSAPVTPAAARTGAYTATATATVFAPNPVQQLGLQDLTDAKDADLPELGPAYTKVTLTDLDGSGTLTGRYVVVKSSTGGAAKAADGAFPAYHRDVDQFEQVMGYHWVTTAQHYIQSLGFGSTLRPVNQRQIELRINQYGGDNSFFREDKANITLGKGGIDDGEDAEVIVHEYGHSVQDGQVPGFGTTLESGAIGEAFGDYLAVAVSSWATGVPTRTDEACVADWDSVSYSSAPHCLRRLDGTKHYPEDVRGEVHADGEIWSRALWDIRRVLGDRKASTLIIEAQFDFAPGTTFKAAAEATVAAARRLYGASAASAVTGAFADRGIL</sequence>
<dbReference type="InterPro" id="IPR001570">
    <property type="entry name" value="Peptidase_M4_C_domain"/>
</dbReference>
<dbReference type="EMBL" id="VDMA02000014">
    <property type="protein sequence ID" value="KAB8182181.1"/>
    <property type="molecule type" value="Genomic_DNA"/>
</dbReference>
<evidence type="ECO:0000313" key="8">
    <source>
        <dbReference type="Proteomes" id="UP000313066"/>
    </source>
</evidence>